<dbReference type="SUPFAM" id="SSF161098">
    <property type="entry name" value="MetI-like"/>
    <property type="match status" value="2"/>
</dbReference>
<proteinExistence type="inferred from homology"/>
<keyword evidence="9 11" id="KW-1133">Transmembrane helix</keyword>
<dbReference type="NCBIfam" id="NF006953">
    <property type="entry name" value="PRK09433.1-4"/>
    <property type="match status" value="1"/>
</dbReference>
<feature type="transmembrane region" description="Helical" evidence="11">
    <location>
        <begin position="406"/>
        <end position="424"/>
    </location>
</feature>
<feature type="transmembrane region" description="Helical" evidence="11">
    <location>
        <begin position="504"/>
        <end position="525"/>
    </location>
</feature>
<keyword evidence="7 11" id="KW-0812">Transmembrane</keyword>
<feature type="transmembrane region" description="Helical" evidence="11">
    <location>
        <begin position="465"/>
        <end position="484"/>
    </location>
</feature>
<dbReference type="GO" id="GO:0005886">
    <property type="term" value="C:plasma membrane"/>
    <property type="evidence" value="ECO:0007669"/>
    <property type="project" value="UniProtKB-SubCell"/>
</dbReference>
<evidence type="ECO:0000256" key="4">
    <source>
        <dbReference type="ARBA" id="ARBA00022448"/>
    </source>
</evidence>
<keyword evidence="6" id="KW-0997">Cell inner membrane</keyword>
<dbReference type="CDD" id="cd06261">
    <property type="entry name" value="TM_PBP2"/>
    <property type="match status" value="1"/>
</dbReference>
<name>A0A5R9LEJ9_9ENTR</name>
<feature type="transmembrane region" description="Helical" evidence="11">
    <location>
        <begin position="58"/>
        <end position="79"/>
    </location>
</feature>
<feature type="domain" description="ABC transmembrane type-1" evidence="12">
    <location>
        <begin position="331"/>
        <end position="526"/>
    </location>
</feature>
<dbReference type="InterPro" id="IPR000515">
    <property type="entry name" value="MetI-like"/>
</dbReference>
<keyword evidence="5" id="KW-1003">Cell membrane</keyword>
<dbReference type="PANTHER" id="PTHR30183:SF9">
    <property type="entry name" value="THIAMINE TRANSPORT SYSTEM PERMEASE PROTEIN THIP"/>
    <property type="match status" value="1"/>
</dbReference>
<keyword evidence="4 11" id="KW-0813">Transport</keyword>
<comment type="subcellular location">
    <subcellularLocation>
        <location evidence="1">Cell inner membrane</location>
        <topology evidence="1">Multi-pass membrane protein</topology>
    </subcellularLocation>
    <subcellularLocation>
        <location evidence="11">Cell membrane</location>
        <topology evidence="11">Multi-pass membrane protein</topology>
    </subcellularLocation>
</comment>
<feature type="transmembrane region" description="Helical" evidence="11">
    <location>
        <begin position="12"/>
        <end position="38"/>
    </location>
</feature>
<evidence type="ECO:0000313" key="14">
    <source>
        <dbReference type="Proteomes" id="UP000307430"/>
    </source>
</evidence>
<reference evidence="13 14" key="1">
    <citation type="submission" date="2019-05" db="EMBL/GenBank/DDBJ databases">
        <title>Genome sequence of Klebsiella sp strain TOUT106.</title>
        <authorList>
            <person name="Rahi P."/>
            <person name="Chaudhari D."/>
        </authorList>
    </citation>
    <scope>NUCLEOTIDE SEQUENCE [LARGE SCALE GENOMIC DNA]</scope>
    <source>
        <strain evidence="13 14">TOUT106</strain>
    </source>
</reference>
<comment type="subunit">
    <text evidence="2">The complex is composed of two ATP-binding proteins (ThiQ), two transmembrane proteins (ThiP) and a solute-binding protein (ThiB).</text>
</comment>
<evidence type="ECO:0000256" key="10">
    <source>
        <dbReference type="ARBA" id="ARBA00023136"/>
    </source>
</evidence>
<evidence type="ECO:0000256" key="5">
    <source>
        <dbReference type="ARBA" id="ARBA00022475"/>
    </source>
</evidence>
<feature type="domain" description="ABC transmembrane type-1" evidence="12">
    <location>
        <begin position="56"/>
        <end position="261"/>
    </location>
</feature>
<evidence type="ECO:0000256" key="2">
    <source>
        <dbReference type="ARBA" id="ARBA00011650"/>
    </source>
</evidence>
<comment type="caution">
    <text evidence="13">The sequence shown here is derived from an EMBL/GenBank/DDBJ whole genome shotgun (WGS) entry which is preliminary data.</text>
</comment>
<dbReference type="Proteomes" id="UP000307430">
    <property type="component" value="Unassembled WGS sequence"/>
</dbReference>
<evidence type="ECO:0000256" key="3">
    <source>
        <dbReference type="ARBA" id="ARBA00016947"/>
    </source>
</evidence>
<dbReference type="PROSITE" id="PS50928">
    <property type="entry name" value="ABC_TM1"/>
    <property type="match status" value="2"/>
</dbReference>
<evidence type="ECO:0000256" key="11">
    <source>
        <dbReference type="RuleBase" id="RU363032"/>
    </source>
</evidence>
<feature type="transmembrane region" description="Helical" evidence="11">
    <location>
        <begin position="292"/>
        <end position="314"/>
    </location>
</feature>
<dbReference type="InterPro" id="IPR035906">
    <property type="entry name" value="MetI-like_sf"/>
</dbReference>
<keyword evidence="14" id="KW-1185">Reference proteome</keyword>
<protein>
    <recommendedName>
        <fullName evidence="3">Thiamine transport system permease protein ThiP</fullName>
    </recommendedName>
</protein>
<evidence type="ECO:0000259" key="12">
    <source>
        <dbReference type="PROSITE" id="PS50928"/>
    </source>
</evidence>
<gene>
    <name evidence="13" type="primary">thiP</name>
    <name evidence="13" type="ORF">FE839_16840</name>
</gene>
<accession>A0A5R9LEJ9</accession>
<evidence type="ECO:0000256" key="1">
    <source>
        <dbReference type="ARBA" id="ARBA00004429"/>
    </source>
</evidence>
<evidence type="ECO:0000256" key="9">
    <source>
        <dbReference type="ARBA" id="ARBA00022989"/>
    </source>
</evidence>
<evidence type="ECO:0000256" key="6">
    <source>
        <dbReference type="ARBA" id="ARBA00022519"/>
    </source>
</evidence>
<feature type="transmembrane region" description="Helical" evidence="11">
    <location>
        <begin position="91"/>
        <end position="115"/>
    </location>
</feature>
<dbReference type="GO" id="GO:0015888">
    <property type="term" value="P:thiamine transport"/>
    <property type="evidence" value="ECO:0007669"/>
    <property type="project" value="InterPro"/>
</dbReference>
<dbReference type="FunFam" id="1.10.3720.10:FF:000044">
    <property type="entry name" value="Thiamine/thiamine pyrophosphate ABC transporter permease ThiP"/>
    <property type="match status" value="1"/>
</dbReference>
<keyword evidence="10 11" id="KW-0472">Membrane</keyword>
<dbReference type="Gene3D" id="1.10.3720.10">
    <property type="entry name" value="MetI-like"/>
    <property type="match status" value="2"/>
</dbReference>
<organism evidence="13 14">
    <name type="scientific">Klebsiella indica</name>
    <dbReference type="NCBI Taxonomy" id="2582917"/>
    <lineage>
        <taxon>Bacteria</taxon>
        <taxon>Pseudomonadati</taxon>
        <taxon>Pseudomonadota</taxon>
        <taxon>Gammaproteobacteria</taxon>
        <taxon>Enterobacterales</taxon>
        <taxon>Enterobacteriaceae</taxon>
        <taxon>Klebsiella/Raoultella group</taxon>
        <taxon>Klebsiella</taxon>
    </lineage>
</organism>
<evidence type="ECO:0000256" key="7">
    <source>
        <dbReference type="ARBA" id="ARBA00022692"/>
    </source>
</evidence>
<dbReference type="EMBL" id="VCHQ01000024">
    <property type="protein sequence ID" value="TLV14047.1"/>
    <property type="molecule type" value="Genomic_DNA"/>
</dbReference>
<feature type="transmembrane region" description="Helical" evidence="11">
    <location>
        <begin position="240"/>
        <end position="260"/>
    </location>
</feature>
<dbReference type="NCBIfam" id="NF006951">
    <property type="entry name" value="PRK09433.1-2"/>
    <property type="match status" value="1"/>
</dbReference>
<evidence type="ECO:0000313" key="13">
    <source>
        <dbReference type="EMBL" id="TLV14047.1"/>
    </source>
</evidence>
<feature type="transmembrane region" description="Helical" evidence="11">
    <location>
        <begin position="334"/>
        <end position="354"/>
    </location>
</feature>
<evidence type="ECO:0000256" key="8">
    <source>
        <dbReference type="ARBA" id="ARBA00022737"/>
    </source>
</evidence>
<feature type="transmembrane region" description="Helical" evidence="11">
    <location>
        <begin position="375"/>
        <end position="394"/>
    </location>
</feature>
<dbReference type="PANTHER" id="PTHR30183">
    <property type="entry name" value="MOLYBDENUM TRANSPORT SYSTEM PERMEASE PROTEIN MODB"/>
    <property type="match status" value="1"/>
</dbReference>
<feature type="transmembrane region" description="Helical" evidence="11">
    <location>
        <begin position="127"/>
        <end position="149"/>
    </location>
</feature>
<keyword evidence="8" id="KW-0677">Repeat</keyword>
<dbReference type="InterPro" id="IPR005947">
    <property type="entry name" value="ThiP_ABC_transpt"/>
</dbReference>
<dbReference type="GO" id="GO:0022857">
    <property type="term" value="F:transmembrane transporter activity"/>
    <property type="evidence" value="ECO:0007669"/>
    <property type="project" value="InterPro"/>
</dbReference>
<feature type="transmembrane region" description="Helical" evidence="11">
    <location>
        <begin position="196"/>
        <end position="220"/>
    </location>
</feature>
<dbReference type="FunFam" id="1.10.3720.10:FF:000048">
    <property type="entry name" value="Thiamine/thiamine pyrophosphate ABC transporter permease ThiP"/>
    <property type="match status" value="1"/>
</dbReference>
<dbReference type="Pfam" id="PF00528">
    <property type="entry name" value="BPD_transp_1"/>
    <property type="match status" value="1"/>
</dbReference>
<comment type="similarity">
    <text evidence="11">Belongs to the binding-protein-dependent transport system permease family.</text>
</comment>
<sequence>MATRRQPLTFGWLLPGLTAATLLVAVALAAFLALWFSAPEAVWGSMVSDSYLWHVVRFSFWQAFLSALLSVIPAIFLARALYRRRFPGRTLLLRLCAMTLILPVLVAVFGILSVYGRQGWLAELFTVFGWQWTFSPYGLQGILLAHVFFNMPMATRLLLQTLENIPGEQRQIAAQLGMRGYAFFRLVEWPWLRRQILPVAALIFMLCFASFATVLSLGGGPRATTIELAIYQALNFDYDPARAAMLALIQMVCCLGLVLLSQRLSKALAIGVSNIHGWRDPDDRLFSRLSDIALIVIALLLLLPPLLAVIYDGLNNNLFSVLQQPALWQALGTSLRIALAAGLLSVMLTMMLLWSSRELRARNRPLAGQALELSGMLILAMPGIVLATGFFLLLNNSTGLPESADGIVIFTNALMAIPYALKVLENPMRDISTRYGALCQSLDLHGFTRLRVVELRALTRPLAQALAFACVLSIGDFGVVALFGNEDFRTLPFYLYQQIGAYRSQDGAVTALLLLALCFLLFSVIEKLPGRDAKTE</sequence>
<dbReference type="AlphaFoldDB" id="A0A5R9LEJ9"/>
<dbReference type="RefSeq" id="WP_138361929.1">
    <property type="nucleotide sequence ID" value="NZ_JBCIVH010000002.1"/>
</dbReference>
<dbReference type="NCBIfam" id="TIGR01253">
    <property type="entry name" value="thiP"/>
    <property type="match status" value="1"/>
</dbReference>